<feature type="transmembrane region" description="Helical" evidence="19">
    <location>
        <begin position="181"/>
        <end position="202"/>
    </location>
</feature>
<evidence type="ECO:0000256" key="9">
    <source>
        <dbReference type="ARBA" id="ARBA00022692"/>
    </source>
</evidence>
<dbReference type="Pfam" id="PF13631">
    <property type="entry name" value="Cytochrom_B_N_2"/>
    <property type="match status" value="1"/>
</dbReference>
<dbReference type="Gene3D" id="1.20.810.10">
    <property type="entry name" value="Cytochrome Bc1 Complex, Chain C"/>
    <property type="match status" value="1"/>
</dbReference>
<keyword evidence="10" id="KW-0479">Metal-binding</keyword>
<evidence type="ECO:0000256" key="15">
    <source>
        <dbReference type="ARBA" id="ARBA00023136"/>
    </source>
</evidence>
<keyword evidence="7" id="KW-0349">Heme</keyword>
<feature type="compositionally biased region" description="Gly residues" evidence="18">
    <location>
        <begin position="554"/>
        <end position="569"/>
    </location>
</feature>
<dbReference type="AlphaFoldDB" id="A0A7X1LPL9"/>
<evidence type="ECO:0000256" key="2">
    <source>
        <dbReference type="ARBA" id="ARBA00004651"/>
    </source>
</evidence>
<feature type="region of interest" description="Disordered" evidence="18">
    <location>
        <begin position="511"/>
        <end position="530"/>
    </location>
</feature>
<comment type="subcellular location">
    <subcellularLocation>
        <location evidence="2">Cell membrane</location>
        <topology evidence="2">Multi-pass membrane protein</topology>
    </subcellularLocation>
</comment>
<evidence type="ECO:0000256" key="19">
    <source>
        <dbReference type="SAM" id="Phobius"/>
    </source>
</evidence>
<dbReference type="FunFam" id="1.20.810.10:FF:000007">
    <property type="entry name" value="Ubiquinol-cytochrome C reductase B subunit"/>
    <property type="match status" value="1"/>
</dbReference>
<comment type="cofactor">
    <cofactor evidence="1">
        <name>heme</name>
        <dbReference type="ChEBI" id="CHEBI:30413"/>
    </cofactor>
</comment>
<feature type="transmembrane region" description="Helical" evidence="19">
    <location>
        <begin position="214"/>
        <end position="240"/>
    </location>
</feature>
<dbReference type="Proteomes" id="UP000517694">
    <property type="component" value="Unassembled WGS sequence"/>
</dbReference>
<keyword evidence="6" id="KW-1003">Cell membrane</keyword>
<evidence type="ECO:0000256" key="16">
    <source>
        <dbReference type="ARBA" id="ARBA00029351"/>
    </source>
</evidence>
<feature type="transmembrane region" description="Helical" evidence="19">
    <location>
        <begin position="379"/>
        <end position="399"/>
    </location>
</feature>
<name>A0A7X1LPL9_9ACTN</name>
<feature type="transmembrane region" description="Helical" evidence="19">
    <location>
        <begin position="48"/>
        <end position="72"/>
    </location>
</feature>
<dbReference type="SUPFAM" id="SSF81342">
    <property type="entry name" value="Transmembrane di-heme cytochromes"/>
    <property type="match status" value="1"/>
</dbReference>
<feature type="transmembrane region" description="Helical" evidence="19">
    <location>
        <begin position="260"/>
        <end position="282"/>
    </location>
</feature>
<evidence type="ECO:0000256" key="5">
    <source>
        <dbReference type="ARBA" id="ARBA00022448"/>
    </source>
</evidence>
<feature type="transmembrane region" description="Helical" evidence="19">
    <location>
        <begin position="411"/>
        <end position="434"/>
    </location>
</feature>
<keyword evidence="11" id="KW-1278">Translocase</keyword>
<evidence type="ECO:0000256" key="13">
    <source>
        <dbReference type="ARBA" id="ARBA00022989"/>
    </source>
</evidence>
<dbReference type="GO" id="GO:0008121">
    <property type="term" value="F:quinol-cytochrome-c reductase activity"/>
    <property type="evidence" value="ECO:0007669"/>
    <property type="project" value="UniProtKB-EC"/>
</dbReference>
<dbReference type="GO" id="GO:0022904">
    <property type="term" value="P:respiratory electron transport chain"/>
    <property type="evidence" value="ECO:0007669"/>
    <property type="project" value="InterPro"/>
</dbReference>
<keyword evidence="8" id="KW-0679">Respiratory chain</keyword>
<evidence type="ECO:0000256" key="8">
    <source>
        <dbReference type="ARBA" id="ARBA00022660"/>
    </source>
</evidence>
<evidence type="ECO:0000313" key="21">
    <source>
        <dbReference type="EMBL" id="MBC2864684.1"/>
    </source>
</evidence>
<evidence type="ECO:0000256" key="4">
    <source>
        <dbReference type="ARBA" id="ARBA00016116"/>
    </source>
</evidence>
<gene>
    <name evidence="21" type="ORF">H1R13_06660</name>
</gene>
<keyword evidence="12" id="KW-0249">Electron transport</keyword>
<dbReference type="InterPro" id="IPR005797">
    <property type="entry name" value="Cyt_b/b6_N"/>
</dbReference>
<evidence type="ECO:0000256" key="12">
    <source>
        <dbReference type="ARBA" id="ARBA00022982"/>
    </source>
</evidence>
<feature type="region of interest" description="Disordered" evidence="18">
    <location>
        <begin position="544"/>
        <end position="578"/>
    </location>
</feature>
<evidence type="ECO:0000256" key="11">
    <source>
        <dbReference type="ARBA" id="ARBA00022967"/>
    </source>
</evidence>
<feature type="domain" description="Cytochrome b/b6 N-terminal region profile" evidence="20">
    <location>
        <begin position="21"/>
        <end position="246"/>
    </location>
</feature>
<feature type="transmembrane region" description="Helical" evidence="19">
    <location>
        <begin position="338"/>
        <end position="359"/>
    </location>
</feature>
<dbReference type="InterPro" id="IPR027387">
    <property type="entry name" value="Cytb/b6-like_sf"/>
</dbReference>
<evidence type="ECO:0000256" key="17">
    <source>
        <dbReference type="ARBA" id="ARBA00029568"/>
    </source>
</evidence>
<accession>A0A7X1LPL9</accession>
<keyword evidence="9 19" id="KW-0812">Transmembrane</keyword>
<evidence type="ECO:0000256" key="3">
    <source>
        <dbReference type="ARBA" id="ARBA00012951"/>
    </source>
</evidence>
<proteinExistence type="predicted"/>
<feature type="transmembrane region" description="Helical" evidence="19">
    <location>
        <begin position="149"/>
        <end position="169"/>
    </location>
</feature>
<dbReference type="PROSITE" id="PS51002">
    <property type="entry name" value="CYTB_NTER"/>
    <property type="match status" value="1"/>
</dbReference>
<keyword evidence="5" id="KW-0813">Transport</keyword>
<dbReference type="RefSeq" id="WP_159672569.1">
    <property type="nucleotide sequence ID" value="NZ_JACMHY010000002.1"/>
</dbReference>
<feature type="transmembrane region" description="Helical" evidence="19">
    <location>
        <begin position="116"/>
        <end position="137"/>
    </location>
</feature>
<reference evidence="21 22" key="1">
    <citation type="submission" date="2020-08" db="EMBL/GenBank/DDBJ databases">
        <title>Whole-Genome Sequence of French Clinical Streptomyces mexicanus Strain Q0842.</title>
        <authorList>
            <person name="Boxberger M."/>
            <person name="La Scola B."/>
        </authorList>
    </citation>
    <scope>NUCLEOTIDE SEQUENCE [LARGE SCALE GENOMIC DNA]</scope>
    <source>
        <strain evidence="21 22">Marseille-Q0842</strain>
    </source>
</reference>
<comment type="catalytic activity">
    <reaction evidence="16">
        <text>a quinol + 2 Fe(III)-[cytochrome c](out) = a quinone + 2 Fe(II)-[cytochrome c](out) + 2 H(+)(out)</text>
        <dbReference type="Rhea" id="RHEA:11484"/>
        <dbReference type="Rhea" id="RHEA-COMP:10350"/>
        <dbReference type="Rhea" id="RHEA-COMP:14399"/>
        <dbReference type="ChEBI" id="CHEBI:15378"/>
        <dbReference type="ChEBI" id="CHEBI:24646"/>
        <dbReference type="ChEBI" id="CHEBI:29033"/>
        <dbReference type="ChEBI" id="CHEBI:29034"/>
        <dbReference type="ChEBI" id="CHEBI:132124"/>
        <dbReference type="EC" id="7.1.1.8"/>
    </reaction>
</comment>
<dbReference type="GO" id="GO:0016491">
    <property type="term" value="F:oxidoreductase activity"/>
    <property type="evidence" value="ECO:0007669"/>
    <property type="project" value="InterPro"/>
</dbReference>
<evidence type="ECO:0000256" key="1">
    <source>
        <dbReference type="ARBA" id="ARBA00001971"/>
    </source>
</evidence>
<keyword evidence="14" id="KW-0408">Iron</keyword>
<evidence type="ECO:0000256" key="7">
    <source>
        <dbReference type="ARBA" id="ARBA00022617"/>
    </source>
</evidence>
<keyword evidence="22" id="KW-1185">Reference proteome</keyword>
<dbReference type="EMBL" id="JACMHY010000002">
    <property type="protein sequence ID" value="MBC2864684.1"/>
    <property type="molecule type" value="Genomic_DNA"/>
</dbReference>
<dbReference type="InterPro" id="IPR016174">
    <property type="entry name" value="Di-haem_cyt_TM"/>
</dbReference>
<evidence type="ECO:0000313" key="22">
    <source>
        <dbReference type="Proteomes" id="UP000517694"/>
    </source>
</evidence>
<comment type="caution">
    <text evidence="21">The sequence shown here is derived from an EMBL/GenBank/DDBJ whole genome shotgun (WGS) entry which is preliminary data.</text>
</comment>
<protein>
    <recommendedName>
        <fullName evidence="4">Cytochrome bc1 complex cytochrome b subunit</fullName>
        <ecNumber evidence="3">7.1.1.8</ecNumber>
    </recommendedName>
    <alternativeName>
        <fullName evidence="17">Cytochrome bc1 reductase complex subunit QcrB</fullName>
    </alternativeName>
</protein>
<evidence type="ECO:0000259" key="20">
    <source>
        <dbReference type="PROSITE" id="PS51002"/>
    </source>
</evidence>
<dbReference type="GO" id="GO:0046872">
    <property type="term" value="F:metal ion binding"/>
    <property type="evidence" value="ECO:0007669"/>
    <property type="project" value="UniProtKB-KW"/>
</dbReference>
<evidence type="ECO:0000256" key="10">
    <source>
        <dbReference type="ARBA" id="ARBA00022723"/>
    </source>
</evidence>
<sequence>MLWRKRRARAGARAREAAKRASDWGDGRLPLSEGGGLLRKAFPEHWSFLLGEITLYSFLVLLVTGVWLTLFFHPDMTEVVYHGAYRPLDGIRMSEAYRSTLHIGFDVRGGLLIRQLHHWAALVFLAAIGVHMLRVFFTGAFRRPREINWVIGVTLFVLALAEGFAGYSLPDDLLSGTGLRIAQGIMLSVPVVGTYIAFFVFGGEFPGHELIPRLYSLHVLLIPGLLLALVTAHLVLVFYLKHTQWAGPGRTNGNVVGKPLFPQFMASSLGLFAMVFGTLALLAGLAQINPVWVYGPYRPDAVSTGSQPDWYVGFLEGALRLVPPWETSLAGHTVMWNVFLPAVVLPLALFAVVYAYPFVEAWVTGDRREHHLAERPRDNPVRTGLGVAALCFYAVLLAAGGNDVLAHTFKVSLNALTWIFRIALVVVPPLAFMVTKRVCLALREAELERLEKGEETGLVRQTVAGGYVEEHTPVDEETRYVVRAARVPRPLASPEGDGGDVAHQDVLQQEVPQRDVSQQEAPHQDVSQLQRLRTTLGSWYDRDRASFADAGEPAGNGRGTGGRAGGRAGGQEEAGPER</sequence>
<dbReference type="GO" id="GO:0005886">
    <property type="term" value="C:plasma membrane"/>
    <property type="evidence" value="ECO:0007669"/>
    <property type="project" value="UniProtKB-SubCell"/>
</dbReference>
<dbReference type="PANTHER" id="PTHR19271">
    <property type="entry name" value="CYTOCHROME B"/>
    <property type="match status" value="1"/>
</dbReference>
<dbReference type="PANTHER" id="PTHR19271:SF16">
    <property type="entry name" value="CYTOCHROME B"/>
    <property type="match status" value="1"/>
</dbReference>
<organism evidence="21 22">
    <name type="scientific">Streptomyces mexicanus</name>
    <dbReference type="NCBI Taxonomy" id="178566"/>
    <lineage>
        <taxon>Bacteria</taxon>
        <taxon>Bacillati</taxon>
        <taxon>Actinomycetota</taxon>
        <taxon>Actinomycetes</taxon>
        <taxon>Kitasatosporales</taxon>
        <taxon>Streptomycetaceae</taxon>
        <taxon>Streptomyces</taxon>
    </lineage>
</organism>
<evidence type="ECO:0000256" key="6">
    <source>
        <dbReference type="ARBA" id="ARBA00022475"/>
    </source>
</evidence>
<evidence type="ECO:0000256" key="14">
    <source>
        <dbReference type="ARBA" id="ARBA00023004"/>
    </source>
</evidence>
<keyword evidence="13 19" id="KW-1133">Transmembrane helix</keyword>
<keyword evidence="15 19" id="KW-0472">Membrane</keyword>
<dbReference type="OrthoDB" id="9804503at2"/>
<evidence type="ECO:0000256" key="18">
    <source>
        <dbReference type="SAM" id="MobiDB-lite"/>
    </source>
</evidence>
<dbReference type="EC" id="7.1.1.8" evidence="3"/>